<keyword evidence="1" id="KW-0812">Transmembrane</keyword>
<sequence length="100" mass="11342">METVCDKEFQTASAEDSLLVTDRPCLLYHLFMDALAPGLTSIHCYNGNSTRGILKLKILSATYRVRMVKFNCPILFDKGLYIHSTIGGVYFFLVYKLAIR</sequence>
<evidence type="ECO:0000313" key="2">
    <source>
        <dbReference type="EMBL" id="KKN25078.1"/>
    </source>
</evidence>
<gene>
    <name evidence="2" type="ORF">LCGC14_0888610</name>
</gene>
<protein>
    <submittedName>
        <fullName evidence="2">Uncharacterized protein</fullName>
    </submittedName>
</protein>
<feature type="transmembrane region" description="Helical" evidence="1">
    <location>
        <begin position="80"/>
        <end position="99"/>
    </location>
</feature>
<organism evidence="2">
    <name type="scientific">marine sediment metagenome</name>
    <dbReference type="NCBI Taxonomy" id="412755"/>
    <lineage>
        <taxon>unclassified sequences</taxon>
        <taxon>metagenomes</taxon>
        <taxon>ecological metagenomes</taxon>
    </lineage>
</organism>
<dbReference type="EMBL" id="LAZR01002832">
    <property type="protein sequence ID" value="KKN25078.1"/>
    <property type="molecule type" value="Genomic_DNA"/>
</dbReference>
<reference evidence="2" key="1">
    <citation type="journal article" date="2015" name="Nature">
        <title>Complex archaea that bridge the gap between prokaryotes and eukaryotes.</title>
        <authorList>
            <person name="Spang A."/>
            <person name="Saw J.H."/>
            <person name="Jorgensen S.L."/>
            <person name="Zaremba-Niedzwiedzka K."/>
            <person name="Martijn J."/>
            <person name="Lind A.E."/>
            <person name="van Eijk R."/>
            <person name="Schleper C."/>
            <person name="Guy L."/>
            <person name="Ettema T.J."/>
        </authorList>
    </citation>
    <scope>NUCLEOTIDE SEQUENCE</scope>
</reference>
<keyword evidence="1" id="KW-1133">Transmembrane helix</keyword>
<evidence type="ECO:0000256" key="1">
    <source>
        <dbReference type="SAM" id="Phobius"/>
    </source>
</evidence>
<keyword evidence="1" id="KW-0472">Membrane</keyword>
<dbReference type="AlphaFoldDB" id="A0A0F9S6Y5"/>
<accession>A0A0F9S6Y5</accession>
<comment type="caution">
    <text evidence="2">The sequence shown here is derived from an EMBL/GenBank/DDBJ whole genome shotgun (WGS) entry which is preliminary data.</text>
</comment>
<proteinExistence type="predicted"/>
<name>A0A0F9S6Y5_9ZZZZ</name>